<protein>
    <recommendedName>
        <fullName evidence="1">Fibronectin type-III domain-containing protein</fullName>
    </recommendedName>
</protein>
<name>A0A1G9LVP0_9FLAO</name>
<accession>A0A1G9LVP0</accession>
<dbReference type="AlphaFoldDB" id="A0A1G9LVP0"/>
<gene>
    <name evidence="2" type="ORF">SAMN04488514_102255</name>
</gene>
<sequence>MKQIIVILFLICNLAWGQDTSSVQVIARSLPDKVLLRWAVDEPLAWKMANEYGFLVERATISRNGEAVVPIERQMLTSYPLKPKPLVEWEILANQDQNAAVLAQALYGDSFETVTSGSGTLGQITAVNDELEQRFTFGLLSAEQNYQGALLAGWALEDTSVKQGEKYLYKVSVALPADISVSIKEGTVYASPDLYEELPKPVGLAGVFQDESVLLSWNFNLLSSSYTSYVVERSEDGINFVQQNGKPIFNASHDKEKKEVSLFYSDSIPNNKTFYYRIKGKTAFGEVGPASESIFGKATQALGFVPRIYRKEIPTDNKAILFWEFKEEGNALISKFQLKRGNTNDGPFETVVDNIPVTARKIAFESLKRINYFVITAVGKNGIDSESYSSMVQPVDSIPPAPPVELKGVMDTTGLVKLTWAKNSEKDLKGYRIFKANNANDEFSEVTNKTFEAELYVDTVHFASLNKKIFYKIQAEDQRYNRSKFSEVLTVNIPDMMPPSPPVLTKYEVIEEGIRIHWIPSSSVDVQSHVVYRKNGQTGDNVWQKRFESTTMSDSSFLDTGELEQNLYSYTIIAKDSLGLESKPSNPITIVWKGKTLEEGDIKFIGTVNRELRFVNLSWKVKNQKVSEFRLYRGTDKGSLKLYKTFDGDVNSFHDVDLEINSEYTYGLQVLNYNGLQSMLKKIAINY</sequence>
<keyword evidence="3" id="KW-1185">Reference proteome</keyword>
<dbReference type="STRING" id="192904.SAMN04488514_102255"/>
<evidence type="ECO:0000313" key="2">
    <source>
        <dbReference type="EMBL" id="SDL66162.1"/>
    </source>
</evidence>
<proteinExistence type="predicted"/>
<dbReference type="Proteomes" id="UP000199440">
    <property type="component" value="Unassembled WGS sequence"/>
</dbReference>
<dbReference type="PROSITE" id="PS50853">
    <property type="entry name" value="FN3"/>
    <property type="match status" value="1"/>
</dbReference>
<dbReference type="OrthoDB" id="923194at2"/>
<evidence type="ECO:0000313" key="3">
    <source>
        <dbReference type="Proteomes" id="UP000199440"/>
    </source>
</evidence>
<dbReference type="InterPro" id="IPR013783">
    <property type="entry name" value="Ig-like_fold"/>
</dbReference>
<feature type="domain" description="Fibronectin type-III" evidence="1">
    <location>
        <begin position="498"/>
        <end position="599"/>
    </location>
</feature>
<dbReference type="InterPro" id="IPR036116">
    <property type="entry name" value="FN3_sf"/>
</dbReference>
<dbReference type="EMBL" id="FNGV01000002">
    <property type="protein sequence ID" value="SDL66162.1"/>
    <property type="molecule type" value="Genomic_DNA"/>
</dbReference>
<dbReference type="RefSeq" id="WP_089886660.1">
    <property type="nucleotide sequence ID" value="NZ_FNGV01000002.1"/>
</dbReference>
<dbReference type="InterPro" id="IPR003961">
    <property type="entry name" value="FN3_dom"/>
</dbReference>
<dbReference type="SUPFAM" id="SSF49265">
    <property type="entry name" value="Fibronectin type III"/>
    <property type="match status" value="3"/>
</dbReference>
<dbReference type="Gene3D" id="2.60.40.10">
    <property type="entry name" value="Immunoglobulins"/>
    <property type="match status" value="4"/>
</dbReference>
<evidence type="ECO:0000259" key="1">
    <source>
        <dbReference type="PROSITE" id="PS50853"/>
    </source>
</evidence>
<organism evidence="2 3">
    <name type="scientific">Kriegella aquimaris</name>
    <dbReference type="NCBI Taxonomy" id="192904"/>
    <lineage>
        <taxon>Bacteria</taxon>
        <taxon>Pseudomonadati</taxon>
        <taxon>Bacteroidota</taxon>
        <taxon>Flavobacteriia</taxon>
        <taxon>Flavobacteriales</taxon>
        <taxon>Flavobacteriaceae</taxon>
        <taxon>Kriegella</taxon>
    </lineage>
</organism>
<reference evidence="2 3" key="1">
    <citation type="submission" date="2016-10" db="EMBL/GenBank/DDBJ databases">
        <authorList>
            <person name="de Groot N.N."/>
        </authorList>
    </citation>
    <scope>NUCLEOTIDE SEQUENCE [LARGE SCALE GENOMIC DNA]</scope>
    <source>
        <strain evidence="2 3">DSM 19886</strain>
    </source>
</reference>